<evidence type="ECO:0000313" key="2">
    <source>
        <dbReference type="Proteomes" id="UP000325780"/>
    </source>
</evidence>
<sequence>MSNISQIHEELFRNNETRRVVLKMRAQSLDLEDLRSSTYRVINDMFPDWENDNRVLFLAAEIWGDRAFMAIDINNHEYNFQTAHKTKIVFPVHVLWLHKRKGWILVRWPQEDKKLAERLAYLHNINGFAATPFLENHNFRVIHANPRDFSWTRA</sequence>
<reference evidence="1 2" key="1">
    <citation type="submission" date="2019-04" db="EMBL/GenBank/DDBJ databases">
        <title>Friends and foes A comparative genomics study of 23 Aspergillus species from section Flavi.</title>
        <authorList>
            <consortium name="DOE Joint Genome Institute"/>
            <person name="Kjaerbolling I."/>
            <person name="Vesth T."/>
            <person name="Frisvad J.C."/>
            <person name="Nybo J.L."/>
            <person name="Theobald S."/>
            <person name="Kildgaard S."/>
            <person name="Isbrandt T."/>
            <person name="Kuo A."/>
            <person name="Sato A."/>
            <person name="Lyhne E.K."/>
            <person name="Kogle M.E."/>
            <person name="Wiebenga A."/>
            <person name="Kun R.S."/>
            <person name="Lubbers R.J."/>
            <person name="Makela M.R."/>
            <person name="Barry K."/>
            <person name="Chovatia M."/>
            <person name="Clum A."/>
            <person name="Daum C."/>
            <person name="Haridas S."/>
            <person name="He G."/>
            <person name="LaButti K."/>
            <person name="Lipzen A."/>
            <person name="Mondo S."/>
            <person name="Riley R."/>
            <person name="Salamov A."/>
            <person name="Simmons B.A."/>
            <person name="Magnuson J.K."/>
            <person name="Henrissat B."/>
            <person name="Mortensen U.H."/>
            <person name="Larsen T.O."/>
            <person name="Devries R.P."/>
            <person name="Grigoriev I.V."/>
            <person name="Machida M."/>
            <person name="Baker S.E."/>
            <person name="Andersen M.R."/>
        </authorList>
    </citation>
    <scope>NUCLEOTIDE SEQUENCE [LARGE SCALE GENOMIC DNA]</scope>
    <source>
        <strain evidence="1 2">IBT 18842</strain>
    </source>
</reference>
<organism evidence="1 2">
    <name type="scientific">Aspergillus avenaceus</name>
    <dbReference type="NCBI Taxonomy" id="36643"/>
    <lineage>
        <taxon>Eukaryota</taxon>
        <taxon>Fungi</taxon>
        <taxon>Dikarya</taxon>
        <taxon>Ascomycota</taxon>
        <taxon>Pezizomycotina</taxon>
        <taxon>Eurotiomycetes</taxon>
        <taxon>Eurotiomycetidae</taxon>
        <taxon>Eurotiales</taxon>
        <taxon>Aspergillaceae</taxon>
        <taxon>Aspergillus</taxon>
        <taxon>Aspergillus subgen. Circumdati</taxon>
    </lineage>
</organism>
<keyword evidence="2" id="KW-1185">Reference proteome</keyword>
<proteinExistence type="predicted"/>
<dbReference type="Proteomes" id="UP000325780">
    <property type="component" value="Unassembled WGS sequence"/>
</dbReference>
<name>A0A5N6U642_ASPAV</name>
<accession>A0A5N6U642</accession>
<dbReference type="AlphaFoldDB" id="A0A5N6U642"/>
<evidence type="ECO:0000313" key="1">
    <source>
        <dbReference type="EMBL" id="KAE8154052.1"/>
    </source>
</evidence>
<gene>
    <name evidence="1" type="ORF">BDV25DRAFT_136197</name>
</gene>
<dbReference type="OrthoDB" id="4358740at2759"/>
<protein>
    <submittedName>
        <fullName evidence="1">Uncharacterized protein</fullName>
    </submittedName>
</protein>
<dbReference type="EMBL" id="ML742032">
    <property type="protein sequence ID" value="KAE8154052.1"/>
    <property type="molecule type" value="Genomic_DNA"/>
</dbReference>